<feature type="region of interest" description="Disordered" evidence="1">
    <location>
        <begin position="257"/>
        <end position="279"/>
    </location>
</feature>
<dbReference type="EMBL" id="GL883137">
    <property type="protein sequence ID" value="EGG01598.1"/>
    <property type="molecule type" value="Genomic_DNA"/>
</dbReference>
<dbReference type="InParanoid" id="F4S1A1"/>
<dbReference type="AlphaFoldDB" id="F4S1A1"/>
<sequence length="279" mass="31857">MRARGFWNGSHYWCQVVRTVGSLTGVWRHNDLENAGIATLLTTDLKAIGGPLPFTSWVMYSRAPTPKESSIIKTATTKINQSLRQKEVLVRPFSQTVDEEFEELAEDEQARIESEKDKTEGEDEDVAKGEKLTNKNKQKGKRRTICDGENVPLAERKKLSNSNKPNPDCEHADEDVQLAKSIISKKAIKRNRGRPRRIHEKEEEDKLKQQLEDSVHKVGVHLNKEDILRKGAKRAKGWKGWAIVEEEEEEVEVAMVEEEADIDEPHGARKSKRNKRKMA</sequence>
<dbReference type="VEuPathDB" id="FungiDB:MELLADRAFT_92030"/>
<feature type="compositionally biased region" description="Basic residues" evidence="1">
    <location>
        <begin position="134"/>
        <end position="143"/>
    </location>
</feature>
<evidence type="ECO:0000313" key="3">
    <source>
        <dbReference type="Proteomes" id="UP000001072"/>
    </source>
</evidence>
<feature type="compositionally biased region" description="Basic residues" evidence="1">
    <location>
        <begin position="268"/>
        <end position="279"/>
    </location>
</feature>
<organism evidence="3">
    <name type="scientific">Melampsora larici-populina (strain 98AG31 / pathotype 3-4-7)</name>
    <name type="common">Poplar leaf rust fungus</name>
    <dbReference type="NCBI Taxonomy" id="747676"/>
    <lineage>
        <taxon>Eukaryota</taxon>
        <taxon>Fungi</taxon>
        <taxon>Dikarya</taxon>
        <taxon>Basidiomycota</taxon>
        <taxon>Pucciniomycotina</taxon>
        <taxon>Pucciniomycetes</taxon>
        <taxon>Pucciniales</taxon>
        <taxon>Melampsoraceae</taxon>
        <taxon>Melampsora</taxon>
    </lineage>
</organism>
<dbReference type="KEGG" id="mlr:MELLADRAFT_92030"/>
<feature type="compositionally biased region" description="Basic and acidic residues" evidence="1">
    <location>
        <begin position="199"/>
        <end position="209"/>
    </location>
</feature>
<dbReference type="HOGENOM" id="CLU_946899_0_0_1"/>
<dbReference type="GeneID" id="18936101"/>
<name>F4S1A1_MELLP</name>
<dbReference type="OrthoDB" id="2507532at2759"/>
<keyword evidence="3" id="KW-1185">Reference proteome</keyword>
<feature type="region of interest" description="Disordered" evidence="1">
    <location>
        <begin position="188"/>
        <end position="209"/>
    </location>
</feature>
<accession>F4S1A1</accession>
<dbReference type="RefSeq" id="XP_007415189.1">
    <property type="nucleotide sequence ID" value="XM_007415127.1"/>
</dbReference>
<feature type="compositionally biased region" description="Basic and acidic residues" evidence="1">
    <location>
        <begin position="108"/>
        <end position="119"/>
    </location>
</feature>
<reference evidence="3" key="1">
    <citation type="journal article" date="2011" name="Proc. Natl. Acad. Sci. U.S.A.">
        <title>Obligate biotrophy features unraveled by the genomic analysis of rust fungi.</title>
        <authorList>
            <person name="Duplessis S."/>
            <person name="Cuomo C.A."/>
            <person name="Lin Y.-C."/>
            <person name="Aerts A."/>
            <person name="Tisserant E."/>
            <person name="Veneault-Fourrey C."/>
            <person name="Joly D.L."/>
            <person name="Hacquard S."/>
            <person name="Amselem J."/>
            <person name="Cantarel B.L."/>
            <person name="Chiu R."/>
            <person name="Coutinho P.M."/>
            <person name="Feau N."/>
            <person name="Field M."/>
            <person name="Frey P."/>
            <person name="Gelhaye E."/>
            <person name="Goldberg J."/>
            <person name="Grabherr M.G."/>
            <person name="Kodira C.D."/>
            <person name="Kohler A."/>
            <person name="Kuees U."/>
            <person name="Lindquist E.A."/>
            <person name="Lucas S.M."/>
            <person name="Mago R."/>
            <person name="Mauceli E."/>
            <person name="Morin E."/>
            <person name="Murat C."/>
            <person name="Pangilinan J.L."/>
            <person name="Park R."/>
            <person name="Pearson M."/>
            <person name="Quesneville H."/>
            <person name="Rouhier N."/>
            <person name="Sakthikumar S."/>
            <person name="Salamov A.A."/>
            <person name="Schmutz J."/>
            <person name="Selles B."/>
            <person name="Shapiro H."/>
            <person name="Tanguay P."/>
            <person name="Tuskan G.A."/>
            <person name="Henrissat B."/>
            <person name="Van de Peer Y."/>
            <person name="Rouze P."/>
            <person name="Ellis J.G."/>
            <person name="Dodds P.N."/>
            <person name="Schein J.E."/>
            <person name="Zhong S."/>
            <person name="Hamelin R.C."/>
            <person name="Grigoriev I.V."/>
            <person name="Szabo L.J."/>
            <person name="Martin F."/>
        </authorList>
    </citation>
    <scope>NUCLEOTIDE SEQUENCE [LARGE SCALE GENOMIC DNA]</scope>
    <source>
        <strain evidence="3">98AG31 / pathotype 3-4-7</strain>
    </source>
</reference>
<gene>
    <name evidence="2" type="ORF">MELLADRAFT_92030</name>
</gene>
<evidence type="ECO:0000256" key="1">
    <source>
        <dbReference type="SAM" id="MobiDB-lite"/>
    </source>
</evidence>
<feature type="compositionally biased region" description="Basic residues" evidence="1">
    <location>
        <begin position="188"/>
        <end position="198"/>
    </location>
</feature>
<protein>
    <submittedName>
        <fullName evidence="2">Uncharacterized protein</fullName>
    </submittedName>
</protein>
<dbReference type="Proteomes" id="UP000001072">
    <property type="component" value="Unassembled WGS sequence"/>
</dbReference>
<feature type="region of interest" description="Disordered" evidence="1">
    <location>
        <begin position="106"/>
        <end position="173"/>
    </location>
</feature>
<proteinExistence type="predicted"/>
<evidence type="ECO:0000313" key="2">
    <source>
        <dbReference type="EMBL" id="EGG01598.1"/>
    </source>
</evidence>